<feature type="transmembrane region" description="Helical" evidence="5">
    <location>
        <begin position="292"/>
        <end position="311"/>
    </location>
</feature>
<feature type="transmembrane region" description="Helical" evidence="5">
    <location>
        <begin position="261"/>
        <end position="285"/>
    </location>
</feature>
<evidence type="ECO:0000313" key="7">
    <source>
        <dbReference type="Proteomes" id="UP001150941"/>
    </source>
</evidence>
<dbReference type="OrthoDB" id="2428527at2759"/>
<protein>
    <submittedName>
        <fullName evidence="6">Uncharacterized protein</fullName>
    </submittedName>
</protein>
<gene>
    <name evidence="6" type="ORF">N7468_005969</name>
</gene>
<feature type="transmembrane region" description="Helical" evidence="5">
    <location>
        <begin position="323"/>
        <end position="344"/>
    </location>
</feature>
<evidence type="ECO:0000256" key="1">
    <source>
        <dbReference type="ARBA" id="ARBA00004141"/>
    </source>
</evidence>
<keyword evidence="7" id="KW-1185">Reference proteome</keyword>
<name>A0A9W9P0A5_9EURO</name>
<dbReference type="PANTHER" id="PTHR42718:SF1">
    <property type="entry name" value="LOW AFFINITY AMMONIUM TRANSPORTER"/>
    <property type="match status" value="1"/>
</dbReference>
<keyword evidence="2 5" id="KW-0812">Transmembrane</keyword>
<dbReference type="GO" id="GO:0016020">
    <property type="term" value="C:membrane"/>
    <property type="evidence" value="ECO:0007669"/>
    <property type="project" value="UniProtKB-SubCell"/>
</dbReference>
<dbReference type="Gene3D" id="1.20.1250.20">
    <property type="entry name" value="MFS general substrate transporter like domains"/>
    <property type="match status" value="1"/>
</dbReference>
<reference evidence="6" key="1">
    <citation type="submission" date="2022-11" db="EMBL/GenBank/DDBJ databases">
        <authorList>
            <person name="Petersen C."/>
        </authorList>
    </citation>
    <scope>NUCLEOTIDE SEQUENCE</scope>
    <source>
        <strain evidence="6">IBT 19713</strain>
    </source>
</reference>
<sequence length="423" mass="45730">MVIPLQSGSSAGSRDNRLGFKHLQTPSNTELFSCDLLFAGDRPGAEYPRLYGGRISCFPNVISPGDRYALYHMLCQGMVQASLAQSFLPNRVIGESFGAKSVDTAWYPAAYGMTSGAFMLASGRLGDIVGHKRLFVVAWIALIIWGLSSSLPVSAPCFAATCFHRLIEIQGLLLFNFAWNRAPETGWGDAQCIATLIIGLILILAFFAIEKRASQPIIPVTEIDRNALWVLLIEALGWSSFGILIFYSINFVIRVRGDTMLSAAAQLVPVPLTGLAATLLTAFLLNKGASAPMILAFSLLWFCVGNIILATMEVHHSYWLDIFWVWALSPLGMDMSFPAGTLLLSSLLPRDRQGIAASLIATVVYYSQSLGLGIAGVVEVMVAHGSEMKGYRGAWYLGIGLSGFGLIVSTAYAIYHAAAKRAT</sequence>
<dbReference type="GeneID" id="83202568"/>
<dbReference type="PANTHER" id="PTHR42718">
    <property type="entry name" value="MAJOR FACILITATOR SUPERFAMILY MULTIDRUG TRANSPORTER MFSC"/>
    <property type="match status" value="1"/>
</dbReference>
<feature type="transmembrane region" description="Helical" evidence="5">
    <location>
        <begin position="228"/>
        <end position="249"/>
    </location>
</feature>
<dbReference type="Proteomes" id="UP001150941">
    <property type="component" value="Unassembled WGS sequence"/>
</dbReference>
<feature type="transmembrane region" description="Helical" evidence="5">
    <location>
        <begin position="187"/>
        <end position="207"/>
    </location>
</feature>
<feature type="transmembrane region" description="Helical" evidence="5">
    <location>
        <begin position="394"/>
        <end position="415"/>
    </location>
</feature>
<evidence type="ECO:0000313" key="6">
    <source>
        <dbReference type="EMBL" id="KAJ5233013.1"/>
    </source>
</evidence>
<feature type="transmembrane region" description="Helical" evidence="5">
    <location>
        <begin position="356"/>
        <end position="382"/>
    </location>
</feature>
<evidence type="ECO:0000256" key="4">
    <source>
        <dbReference type="ARBA" id="ARBA00023136"/>
    </source>
</evidence>
<feature type="transmembrane region" description="Helical" evidence="5">
    <location>
        <begin position="134"/>
        <end position="167"/>
    </location>
</feature>
<dbReference type="AlphaFoldDB" id="A0A9W9P0A5"/>
<organism evidence="6 7">
    <name type="scientific">Penicillium chermesinum</name>
    <dbReference type="NCBI Taxonomy" id="63820"/>
    <lineage>
        <taxon>Eukaryota</taxon>
        <taxon>Fungi</taxon>
        <taxon>Dikarya</taxon>
        <taxon>Ascomycota</taxon>
        <taxon>Pezizomycotina</taxon>
        <taxon>Eurotiomycetes</taxon>
        <taxon>Eurotiomycetidae</taxon>
        <taxon>Eurotiales</taxon>
        <taxon>Aspergillaceae</taxon>
        <taxon>Penicillium</taxon>
    </lineage>
</organism>
<reference evidence="6" key="2">
    <citation type="journal article" date="2023" name="IMA Fungus">
        <title>Comparative genomic study of the Penicillium genus elucidates a diverse pangenome and 15 lateral gene transfer events.</title>
        <authorList>
            <person name="Petersen C."/>
            <person name="Sorensen T."/>
            <person name="Nielsen M.R."/>
            <person name="Sondergaard T.E."/>
            <person name="Sorensen J.L."/>
            <person name="Fitzpatrick D.A."/>
            <person name="Frisvad J.C."/>
            <person name="Nielsen K.L."/>
        </authorList>
    </citation>
    <scope>NUCLEOTIDE SEQUENCE</scope>
    <source>
        <strain evidence="6">IBT 19713</strain>
    </source>
</reference>
<comment type="subcellular location">
    <subcellularLocation>
        <location evidence="1">Membrane</location>
        <topology evidence="1">Multi-pass membrane protein</topology>
    </subcellularLocation>
</comment>
<keyword evidence="4 5" id="KW-0472">Membrane</keyword>
<keyword evidence="3 5" id="KW-1133">Transmembrane helix</keyword>
<evidence type="ECO:0000256" key="3">
    <source>
        <dbReference type="ARBA" id="ARBA00022989"/>
    </source>
</evidence>
<dbReference type="RefSeq" id="XP_058331005.1">
    <property type="nucleotide sequence ID" value="XM_058475265.1"/>
</dbReference>
<dbReference type="SUPFAM" id="SSF103473">
    <property type="entry name" value="MFS general substrate transporter"/>
    <property type="match status" value="1"/>
</dbReference>
<dbReference type="EMBL" id="JAPQKS010000004">
    <property type="protein sequence ID" value="KAJ5233013.1"/>
    <property type="molecule type" value="Genomic_DNA"/>
</dbReference>
<accession>A0A9W9P0A5</accession>
<comment type="caution">
    <text evidence="6">The sequence shown here is derived from an EMBL/GenBank/DDBJ whole genome shotgun (WGS) entry which is preliminary data.</text>
</comment>
<proteinExistence type="predicted"/>
<evidence type="ECO:0000256" key="2">
    <source>
        <dbReference type="ARBA" id="ARBA00022692"/>
    </source>
</evidence>
<evidence type="ECO:0000256" key="5">
    <source>
        <dbReference type="SAM" id="Phobius"/>
    </source>
</evidence>
<dbReference type="InterPro" id="IPR036259">
    <property type="entry name" value="MFS_trans_sf"/>
</dbReference>